<dbReference type="RefSeq" id="WP_244305034.1">
    <property type="nucleotide sequence ID" value="NZ_JACIDB010000002.1"/>
</dbReference>
<keyword evidence="3" id="KW-0548">Nucleotidyltransferase</keyword>
<dbReference type="InterPro" id="IPR055570">
    <property type="entry name" value="DUF7146"/>
</dbReference>
<comment type="caution">
    <text evidence="3">The sequence shown here is derived from an EMBL/GenBank/DDBJ whole genome shotgun (WGS) entry which is preliminary data.</text>
</comment>
<gene>
    <name evidence="3" type="ORF">GGR47_001531</name>
</gene>
<dbReference type="GO" id="GO:0008270">
    <property type="term" value="F:zinc ion binding"/>
    <property type="evidence" value="ECO:0007669"/>
    <property type="project" value="InterPro"/>
</dbReference>
<evidence type="ECO:0000313" key="3">
    <source>
        <dbReference type="EMBL" id="MBB3875296.1"/>
    </source>
</evidence>
<feature type="domain" description="DUF7146" evidence="2">
    <location>
        <begin position="119"/>
        <end position="234"/>
    </location>
</feature>
<proteinExistence type="predicted"/>
<dbReference type="GO" id="GO:0003677">
    <property type="term" value="F:DNA binding"/>
    <property type="evidence" value="ECO:0007669"/>
    <property type="project" value="InterPro"/>
</dbReference>
<reference evidence="3 4" key="1">
    <citation type="submission" date="2020-08" db="EMBL/GenBank/DDBJ databases">
        <title>Genomic Encyclopedia of Type Strains, Phase IV (KMG-IV): sequencing the most valuable type-strain genomes for metagenomic binning, comparative biology and taxonomic classification.</title>
        <authorList>
            <person name="Goeker M."/>
        </authorList>
    </citation>
    <scope>NUCLEOTIDE SEQUENCE [LARGE SCALE GENOMIC DNA]</scope>
    <source>
        <strain evidence="3 4">DSM 15581</strain>
    </source>
</reference>
<evidence type="ECO:0000259" key="2">
    <source>
        <dbReference type="Pfam" id="PF23639"/>
    </source>
</evidence>
<feature type="domain" description="Zinc finger CHC2-type" evidence="1">
    <location>
        <begin position="19"/>
        <end position="78"/>
    </location>
</feature>
<keyword evidence="4" id="KW-1185">Reference proteome</keyword>
<sequence>MTDQRESLFDRARKVTPADVAREHGVKLYKSGRKRSRGTCPVCESGDAFIADEDGPIWHCFSCGETGDSVALEMELGGHADRVAAARVLAGEADRVRQERPRRQRVEAAAEVVDSSVVAHHIAQHMVPAPGTIVEAWLSSRGIDVGRVVGAIDRLYFLPRCPAASWRIDRDPSTVIHAPAMIAPLRETAFGPIVGIHATYLSRDGRRKAAFGALPNGKPRPSRKMWGQARGAACFLGEMDGAGPPVTIAGEGVETVLSYAADLPMASTPLALLSLDNLQGRAMRDAEGVVPLWNLRSDPESPPFTLQGAGEVHLLIDADMRPVSMRCQLARRGKRDRVRIDGLKRSEICATLAAQAWRRSGAAPVRCYRAPAGMDFNDLGRAA</sequence>
<dbReference type="InterPro" id="IPR002694">
    <property type="entry name" value="Znf_CHC2"/>
</dbReference>
<dbReference type="InterPro" id="IPR036977">
    <property type="entry name" value="DNA_primase_Znf_CHC2"/>
</dbReference>
<dbReference type="Gene3D" id="3.90.580.10">
    <property type="entry name" value="Zinc finger, CHC2-type domain"/>
    <property type="match status" value="1"/>
</dbReference>
<protein>
    <submittedName>
        <fullName evidence="3">DNA primase</fullName>
        <ecNumber evidence="3">2.7.7.-</ecNumber>
    </submittedName>
</protein>
<name>A0AAW3TQH4_9SPHN</name>
<dbReference type="SUPFAM" id="SSF57783">
    <property type="entry name" value="Zinc beta-ribbon"/>
    <property type="match status" value="1"/>
</dbReference>
<dbReference type="GO" id="GO:0006260">
    <property type="term" value="P:DNA replication"/>
    <property type="evidence" value="ECO:0007669"/>
    <property type="project" value="InterPro"/>
</dbReference>
<keyword evidence="3" id="KW-0808">Transferase</keyword>
<dbReference type="Pfam" id="PF23639">
    <property type="entry name" value="DUF7146"/>
    <property type="match status" value="1"/>
</dbReference>
<dbReference type="EMBL" id="JACIDB010000002">
    <property type="protein sequence ID" value="MBB3875296.1"/>
    <property type="molecule type" value="Genomic_DNA"/>
</dbReference>
<dbReference type="AlphaFoldDB" id="A0AAW3TQH4"/>
<dbReference type="Pfam" id="PF01807">
    <property type="entry name" value="Zn_ribbon_DnaG"/>
    <property type="match status" value="1"/>
</dbReference>
<evidence type="ECO:0000259" key="1">
    <source>
        <dbReference type="Pfam" id="PF01807"/>
    </source>
</evidence>
<dbReference type="GO" id="GO:0003899">
    <property type="term" value="F:DNA-directed RNA polymerase activity"/>
    <property type="evidence" value="ECO:0007669"/>
    <property type="project" value="InterPro"/>
</dbReference>
<dbReference type="Proteomes" id="UP000528945">
    <property type="component" value="Unassembled WGS sequence"/>
</dbReference>
<dbReference type="EC" id="2.7.7.-" evidence="3"/>
<accession>A0AAW3TQH4</accession>
<organism evidence="3 4">
    <name type="scientific">Sphingomonas aquatilis</name>
    <dbReference type="NCBI Taxonomy" id="93063"/>
    <lineage>
        <taxon>Bacteria</taxon>
        <taxon>Pseudomonadati</taxon>
        <taxon>Pseudomonadota</taxon>
        <taxon>Alphaproteobacteria</taxon>
        <taxon>Sphingomonadales</taxon>
        <taxon>Sphingomonadaceae</taxon>
        <taxon>Sphingomonas</taxon>
    </lineage>
</organism>
<evidence type="ECO:0000313" key="4">
    <source>
        <dbReference type="Proteomes" id="UP000528945"/>
    </source>
</evidence>